<evidence type="ECO:0000313" key="1">
    <source>
        <dbReference type="EMBL" id="KAG0296059.1"/>
    </source>
</evidence>
<accession>A0A9P6QRW0</accession>
<keyword evidence="2" id="KW-1185">Reference proteome</keyword>
<feature type="non-terminal residue" evidence="1">
    <location>
        <position position="1"/>
    </location>
</feature>
<organism evidence="1 2">
    <name type="scientific">Linnemannia gamsii</name>
    <dbReference type="NCBI Taxonomy" id="64522"/>
    <lineage>
        <taxon>Eukaryota</taxon>
        <taxon>Fungi</taxon>
        <taxon>Fungi incertae sedis</taxon>
        <taxon>Mucoromycota</taxon>
        <taxon>Mortierellomycotina</taxon>
        <taxon>Mortierellomycetes</taxon>
        <taxon>Mortierellales</taxon>
        <taxon>Mortierellaceae</taxon>
        <taxon>Linnemannia</taxon>
    </lineage>
</organism>
<sequence length="146" mass="16391">MDLSDAPELVPVFTGTMDKLPSCIAVTPYLQLTPIKNWSLENFLRRTSLGIDVFLKALGLISSHKKLDEHIFPFIEDALFARETEPEEHKLWIEAINREMNDVDSAVEALDRSKAPTSSSKSAVRAGASVMAYRPAQPFLLMLIRF</sequence>
<reference evidence="1" key="1">
    <citation type="journal article" date="2020" name="Fungal Divers.">
        <title>Resolving the Mortierellaceae phylogeny through synthesis of multi-gene phylogenetics and phylogenomics.</title>
        <authorList>
            <person name="Vandepol N."/>
            <person name="Liber J."/>
            <person name="Desiro A."/>
            <person name="Na H."/>
            <person name="Kennedy M."/>
            <person name="Barry K."/>
            <person name="Grigoriev I.V."/>
            <person name="Miller A.N."/>
            <person name="O'Donnell K."/>
            <person name="Stajich J.E."/>
            <person name="Bonito G."/>
        </authorList>
    </citation>
    <scope>NUCLEOTIDE SEQUENCE</scope>
    <source>
        <strain evidence="1">NVP60</strain>
    </source>
</reference>
<dbReference type="Proteomes" id="UP000823405">
    <property type="component" value="Unassembled WGS sequence"/>
</dbReference>
<dbReference type="EMBL" id="JAAAIN010002179">
    <property type="protein sequence ID" value="KAG0296059.1"/>
    <property type="molecule type" value="Genomic_DNA"/>
</dbReference>
<comment type="caution">
    <text evidence="1">The sequence shown here is derived from an EMBL/GenBank/DDBJ whole genome shotgun (WGS) entry which is preliminary data.</text>
</comment>
<evidence type="ECO:0000313" key="2">
    <source>
        <dbReference type="Proteomes" id="UP000823405"/>
    </source>
</evidence>
<name>A0A9P6QRW0_9FUNG</name>
<dbReference type="OrthoDB" id="2449454at2759"/>
<gene>
    <name evidence="1" type="ORF">BGZ97_004642</name>
</gene>
<dbReference type="AlphaFoldDB" id="A0A9P6QRW0"/>
<proteinExistence type="predicted"/>
<protein>
    <submittedName>
        <fullName evidence="1">Uncharacterized protein</fullName>
    </submittedName>
</protein>